<evidence type="ECO:0000313" key="1">
    <source>
        <dbReference type="EMBL" id="MBO8191600.1"/>
    </source>
</evidence>
<keyword evidence="2" id="KW-1185">Reference proteome</keyword>
<name>A0ABS3X890_9ACTN</name>
<dbReference type="Proteomes" id="UP001519064">
    <property type="component" value="Unassembled WGS sequence"/>
</dbReference>
<reference evidence="1 2" key="1">
    <citation type="submission" date="2020-11" db="EMBL/GenBank/DDBJ databases">
        <title>Streptomyces spirodelae sp. nov., isolated from duckweed.</title>
        <authorList>
            <person name="Saimee Y."/>
            <person name="Duangmal K."/>
        </authorList>
    </citation>
    <scope>NUCLEOTIDE SEQUENCE [LARGE SCALE GENOMIC DNA]</scope>
    <source>
        <strain evidence="1 2">S16-07</strain>
    </source>
</reference>
<proteinExistence type="predicted"/>
<protein>
    <submittedName>
        <fullName evidence="1">Uncharacterized protein</fullName>
    </submittedName>
</protein>
<dbReference type="RefSeq" id="WP_209238698.1">
    <property type="nucleotide sequence ID" value="NZ_JADKMA010000026.1"/>
</dbReference>
<dbReference type="EMBL" id="JADKMA010000026">
    <property type="protein sequence ID" value="MBO8191600.1"/>
    <property type="molecule type" value="Genomic_DNA"/>
</dbReference>
<comment type="caution">
    <text evidence="1">The sequence shown here is derived from an EMBL/GenBank/DDBJ whole genome shotgun (WGS) entry which is preliminary data.</text>
</comment>
<sequence length="49" mass="5444">MTPLELHRSLRAAEVATQERVGSPMNWALIALMARRLTQKKPVSETPTG</sequence>
<evidence type="ECO:0000313" key="2">
    <source>
        <dbReference type="Proteomes" id="UP001519064"/>
    </source>
</evidence>
<organism evidence="1 2">
    <name type="scientific">Streptomyces oryzae</name>
    <dbReference type="NCBI Taxonomy" id="1434886"/>
    <lineage>
        <taxon>Bacteria</taxon>
        <taxon>Bacillati</taxon>
        <taxon>Actinomycetota</taxon>
        <taxon>Actinomycetes</taxon>
        <taxon>Kitasatosporales</taxon>
        <taxon>Streptomycetaceae</taxon>
        <taxon>Streptomyces</taxon>
    </lineage>
</organism>
<accession>A0ABS3X890</accession>
<gene>
    <name evidence="1" type="ORF">ITI46_07835</name>
</gene>